<dbReference type="Pfam" id="PF13464">
    <property type="entry name" value="RodZ_C"/>
    <property type="match status" value="1"/>
</dbReference>
<dbReference type="PANTHER" id="PTHR34475:SF1">
    <property type="entry name" value="CYTOSKELETON PROTEIN RODZ"/>
    <property type="match status" value="1"/>
</dbReference>
<dbReference type="Pfam" id="PF13413">
    <property type="entry name" value="HTH_25"/>
    <property type="match status" value="1"/>
</dbReference>
<dbReference type="RefSeq" id="WP_186915272.1">
    <property type="nucleotide sequence ID" value="NZ_JACOFZ010000001.1"/>
</dbReference>
<sequence length="346" mass="36427">MNEVSESQSMGQATSDAQVPLIMNVNSVGGRLAQAREQRGWTVQYVAEQLKLSQTQILALESDQLDKLPKLVIVRGFVRAYSKLLRIDAEPLMSLLPQDSEPVHLEASLRPALSTPFIESRASLSGHQENNRRYMVGMLVLLFVVAVILFFQRTDYGQSLQTWIFGGGVKASSSISGAPSIEVPVSPVNPPSDAIQGGASAPLDAVGSAASTAQQQDVMSAEPGVTTSPVVAAPASAVVGAERVVQSTASVPIAGASAASATDAKLDVNDSLTLRFKQDSWIFVKADGGAVLSSHLAKAGTEETFAVKQGIFMKIGNAAGVEVILRGKPFAITPERDSKVANVSVK</sequence>
<accession>A0A923HJH4</accession>
<keyword evidence="1" id="KW-0812">Transmembrane</keyword>
<reference evidence="3" key="1">
    <citation type="submission" date="2020-08" db="EMBL/GenBank/DDBJ databases">
        <title>Novel species isolated from subtropical streams in China.</title>
        <authorList>
            <person name="Lu H."/>
        </authorList>
    </citation>
    <scope>NUCLEOTIDE SEQUENCE</scope>
    <source>
        <strain evidence="3">LX22W</strain>
    </source>
</reference>
<dbReference type="InterPro" id="IPR050400">
    <property type="entry name" value="Bact_Cytoskel_RodZ"/>
</dbReference>
<name>A0A923HJH4_9BURK</name>
<feature type="transmembrane region" description="Helical" evidence="1">
    <location>
        <begin position="134"/>
        <end position="151"/>
    </location>
</feature>
<protein>
    <submittedName>
        <fullName evidence="3">DUF4115 domain-containing protein</fullName>
    </submittedName>
</protein>
<evidence type="ECO:0000256" key="1">
    <source>
        <dbReference type="SAM" id="Phobius"/>
    </source>
</evidence>
<evidence type="ECO:0000259" key="2">
    <source>
        <dbReference type="PROSITE" id="PS50943"/>
    </source>
</evidence>
<dbReference type="EMBL" id="JACOFZ010000001">
    <property type="protein sequence ID" value="MBC3880197.1"/>
    <property type="molecule type" value="Genomic_DNA"/>
</dbReference>
<dbReference type="Proteomes" id="UP000627446">
    <property type="component" value="Unassembled WGS sequence"/>
</dbReference>
<keyword evidence="4" id="KW-1185">Reference proteome</keyword>
<dbReference type="SUPFAM" id="SSF47413">
    <property type="entry name" value="lambda repressor-like DNA-binding domains"/>
    <property type="match status" value="1"/>
</dbReference>
<dbReference type="InterPro" id="IPR001387">
    <property type="entry name" value="Cro/C1-type_HTH"/>
</dbReference>
<feature type="domain" description="HTH cro/C1-type" evidence="2">
    <location>
        <begin position="32"/>
        <end position="64"/>
    </location>
</feature>
<keyword evidence="1" id="KW-0472">Membrane</keyword>
<comment type="caution">
    <text evidence="3">The sequence shown here is derived from an EMBL/GenBank/DDBJ whole genome shotgun (WGS) entry which is preliminary data.</text>
</comment>
<evidence type="ECO:0000313" key="4">
    <source>
        <dbReference type="Proteomes" id="UP000627446"/>
    </source>
</evidence>
<dbReference type="GO" id="GO:0003677">
    <property type="term" value="F:DNA binding"/>
    <property type="evidence" value="ECO:0007669"/>
    <property type="project" value="InterPro"/>
</dbReference>
<proteinExistence type="predicted"/>
<evidence type="ECO:0000313" key="3">
    <source>
        <dbReference type="EMBL" id="MBC3880197.1"/>
    </source>
</evidence>
<dbReference type="AlphaFoldDB" id="A0A923HJH4"/>
<dbReference type="InterPro" id="IPR010982">
    <property type="entry name" value="Lambda_DNA-bd_dom_sf"/>
</dbReference>
<organism evidence="3 4">
    <name type="scientific">Undibacterium nitidum</name>
    <dbReference type="NCBI Taxonomy" id="2762298"/>
    <lineage>
        <taxon>Bacteria</taxon>
        <taxon>Pseudomonadati</taxon>
        <taxon>Pseudomonadota</taxon>
        <taxon>Betaproteobacteria</taxon>
        <taxon>Burkholderiales</taxon>
        <taxon>Oxalobacteraceae</taxon>
        <taxon>Undibacterium</taxon>
    </lineage>
</organism>
<dbReference type="PANTHER" id="PTHR34475">
    <property type="match status" value="1"/>
</dbReference>
<keyword evidence="1" id="KW-1133">Transmembrane helix</keyword>
<dbReference type="PROSITE" id="PS50943">
    <property type="entry name" value="HTH_CROC1"/>
    <property type="match status" value="1"/>
</dbReference>
<gene>
    <name evidence="3" type="ORF">H8K36_02300</name>
</gene>
<dbReference type="SMART" id="SM00530">
    <property type="entry name" value="HTH_XRE"/>
    <property type="match status" value="1"/>
</dbReference>
<dbReference type="InterPro" id="IPR025194">
    <property type="entry name" value="RodZ-like_C"/>
</dbReference>
<dbReference type="CDD" id="cd00093">
    <property type="entry name" value="HTH_XRE"/>
    <property type="match status" value="1"/>
</dbReference>
<dbReference type="Gene3D" id="1.10.260.40">
    <property type="entry name" value="lambda repressor-like DNA-binding domains"/>
    <property type="match status" value="1"/>
</dbReference>